<dbReference type="EMBL" id="JBHLVX010000067">
    <property type="protein sequence ID" value="MFC0269753.1"/>
    <property type="molecule type" value="Genomic_DNA"/>
</dbReference>
<reference evidence="8 9" key="1">
    <citation type="submission" date="2024-09" db="EMBL/GenBank/DDBJ databases">
        <authorList>
            <person name="Sun Q."/>
            <person name="Mori K."/>
        </authorList>
    </citation>
    <scope>NUCLEOTIDE SEQUENCE [LARGE SCALE GENOMIC DNA]</scope>
    <source>
        <strain evidence="8 9">CCM 7415</strain>
    </source>
</reference>
<organism evidence="8 9">
    <name type="scientific">Kushneria aurantia</name>
    <dbReference type="NCBI Taxonomy" id="504092"/>
    <lineage>
        <taxon>Bacteria</taxon>
        <taxon>Pseudomonadati</taxon>
        <taxon>Pseudomonadota</taxon>
        <taxon>Gammaproteobacteria</taxon>
        <taxon>Oceanospirillales</taxon>
        <taxon>Halomonadaceae</taxon>
        <taxon>Kushneria</taxon>
    </lineage>
</organism>
<keyword evidence="4 6" id="KW-0862">Zinc</keyword>
<evidence type="ECO:0000256" key="2">
    <source>
        <dbReference type="ARBA" id="ARBA00008072"/>
    </source>
</evidence>
<evidence type="ECO:0000256" key="5">
    <source>
        <dbReference type="ARBA" id="ARBA00023002"/>
    </source>
</evidence>
<sequence>MKARALVLEKPHELNLREIDLPGEMGDDDVRIDIHTVGICGSDIHFYTHGRIGDFVVREPMVLGHEASGTVREVGDNVTHLKPGDRVCMEPGIPDPDSRAARMGIYNVDPAVRFWATPPIHGCLTPQVVHPAAFTFRLPDAVSYAEGAMIEPFAVGVHAVAKARLEPGSTCVVTGGGTIGLMVALAARASGASRILISDVVDEKLAVARGYEGLVPVNVARESLREVLDNHVGETWGADAVFEASGSTKVFDDALACVRPGGVLVLVGMPPEKVAFDVVAAQVKEVRVESIFRYAHVFDRALEIIAAGKVDLNPLIAHTFEFDQSVEAFERAAEARPNDIKLQIRMASA</sequence>
<keyword evidence="9" id="KW-1185">Reference proteome</keyword>
<dbReference type="RefSeq" id="WP_019952020.1">
    <property type="nucleotide sequence ID" value="NZ_JBHLVX010000067.1"/>
</dbReference>
<dbReference type="SUPFAM" id="SSF51735">
    <property type="entry name" value="NAD(P)-binding Rossmann-fold domains"/>
    <property type="match status" value="1"/>
</dbReference>
<proteinExistence type="inferred from homology"/>
<dbReference type="InterPro" id="IPR013149">
    <property type="entry name" value="ADH-like_C"/>
</dbReference>
<dbReference type="SUPFAM" id="SSF50129">
    <property type="entry name" value="GroES-like"/>
    <property type="match status" value="1"/>
</dbReference>
<dbReference type="InterPro" id="IPR013154">
    <property type="entry name" value="ADH-like_N"/>
</dbReference>
<dbReference type="PROSITE" id="PS00059">
    <property type="entry name" value="ADH_ZINC"/>
    <property type="match status" value="1"/>
</dbReference>
<dbReference type="InterPro" id="IPR011032">
    <property type="entry name" value="GroES-like_sf"/>
</dbReference>
<feature type="domain" description="Enoyl reductase (ER)" evidence="7">
    <location>
        <begin position="9"/>
        <end position="337"/>
    </location>
</feature>
<dbReference type="InterPro" id="IPR045306">
    <property type="entry name" value="SDH-like"/>
</dbReference>
<evidence type="ECO:0000313" key="9">
    <source>
        <dbReference type="Proteomes" id="UP001589814"/>
    </source>
</evidence>
<dbReference type="PANTHER" id="PTHR43161:SF9">
    <property type="entry name" value="SORBITOL DEHYDROGENASE"/>
    <property type="match status" value="1"/>
</dbReference>
<dbReference type="PANTHER" id="PTHR43161">
    <property type="entry name" value="SORBITOL DEHYDROGENASE"/>
    <property type="match status" value="1"/>
</dbReference>
<dbReference type="SMART" id="SM00829">
    <property type="entry name" value="PKS_ER"/>
    <property type="match status" value="1"/>
</dbReference>
<dbReference type="InterPro" id="IPR036291">
    <property type="entry name" value="NAD(P)-bd_dom_sf"/>
</dbReference>
<dbReference type="Gene3D" id="3.40.50.720">
    <property type="entry name" value="NAD(P)-binding Rossmann-like Domain"/>
    <property type="match status" value="1"/>
</dbReference>
<accession>A0ABV6G7U3</accession>
<comment type="cofactor">
    <cofactor evidence="1 6">
        <name>Zn(2+)</name>
        <dbReference type="ChEBI" id="CHEBI:29105"/>
    </cofactor>
</comment>
<gene>
    <name evidence="8" type="ORF">ACFFHW_17455</name>
</gene>
<dbReference type="InterPro" id="IPR002328">
    <property type="entry name" value="ADH_Zn_CS"/>
</dbReference>
<dbReference type="InterPro" id="IPR020843">
    <property type="entry name" value="ER"/>
</dbReference>
<comment type="similarity">
    <text evidence="2 6">Belongs to the zinc-containing alcohol dehydrogenase family.</text>
</comment>
<dbReference type="Pfam" id="PF00107">
    <property type="entry name" value="ADH_zinc_N"/>
    <property type="match status" value="1"/>
</dbReference>
<dbReference type="Pfam" id="PF08240">
    <property type="entry name" value="ADH_N"/>
    <property type="match status" value="1"/>
</dbReference>
<evidence type="ECO:0000256" key="1">
    <source>
        <dbReference type="ARBA" id="ARBA00001947"/>
    </source>
</evidence>
<name>A0ABV6G7U3_9GAMM</name>
<dbReference type="Gene3D" id="3.90.180.10">
    <property type="entry name" value="Medium-chain alcohol dehydrogenases, catalytic domain"/>
    <property type="match status" value="1"/>
</dbReference>
<evidence type="ECO:0000259" key="7">
    <source>
        <dbReference type="SMART" id="SM00829"/>
    </source>
</evidence>
<keyword evidence="3 6" id="KW-0479">Metal-binding</keyword>
<evidence type="ECO:0000313" key="8">
    <source>
        <dbReference type="EMBL" id="MFC0269753.1"/>
    </source>
</evidence>
<evidence type="ECO:0000256" key="4">
    <source>
        <dbReference type="ARBA" id="ARBA00022833"/>
    </source>
</evidence>
<dbReference type="CDD" id="cd05285">
    <property type="entry name" value="sorbitol_DH"/>
    <property type="match status" value="1"/>
</dbReference>
<protein>
    <submittedName>
        <fullName evidence="8">NAD(P)-dependent alcohol dehydrogenase</fullName>
    </submittedName>
</protein>
<evidence type="ECO:0000256" key="6">
    <source>
        <dbReference type="RuleBase" id="RU361277"/>
    </source>
</evidence>
<dbReference type="Proteomes" id="UP001589814">
    <property type="component" value="Unassembled WGS sequence"/>
</dbReference>
<evidence type="ECO:0000256" key="3">
    <source>
        <dbReference type="ARBA" id="ARBA00022723"/>
    </source>
</evidence>
<keyword evidence="5" id="KW-0560">Oxidoreductase</keyword>
<comment type="caution">
    <text evidence="8">The sequence shown here is derived from an EMBL/GenBank/DDBJ whole genome shotgun (WGS) entry which is preliminary data.</text>
</comment>